<sequence>MLRKKLADVGVSGLLPEPLPRKGVGFSHKRPGMIGTRRGGAPVGRRALSEAGIAVALSPGWPTFPRHRGPLGSMPAPDRPTSWGRKVAGRNDALGGCMKVVITGGAGFIGSNLARVLVAAPEIDEVVVVDDLSTGSLANLAGVAATVHVGTFLDVELMDKACDGASAIVHLGALPSVPRSVEDPLASHHANATGTLMVLEAARRAGNAHVVAASSSSVYGGNPVLPKREDLRTMPLSPYAVSKLATESYLLAYGHCYDLPVLPFRFFNVFGPLQPADHAYAAVIPRFIDAALAGRPLTVHGDGEQTRDFTNVATVCGVLADAVLRRVTNDGPVNLALGTRTSLNALIALLADVLGHPVDVTHVAPRAGDVRDSQADSAELRRLFPDAPAVELRDGLAETVAWFRSRQAS</sequence>
<dbReference type="SUPFAM" id="SSF51735">
    <property type="entry name" value="NAD(P)-binding Rossmann-fold domains"/>
    <property type="match status" value="1"/>
</dbReference>
<protein>
    <submittedName>
        <fullName evidence="3">SDR family oxidoreductase</fullName>
    </submittedName>
</protein>
<gene>
    <name evidence="3" type="ORF">GCM10023205_19470</name>
</gene>
<dbReference type="Proteomes" id="UP001500466">
    <property type="component" value="Unassembled WGS sequence"/>
</dbReference>
<dbReference type="PANTHER" id="PTHR43245:SF13">
    <property type="entry name" value="UDP-D-APIOSE_UDP-D-XYLOSE SYNTHASE 2"/>
    <property type="match status" value="1"/>
</dbReference>
<feature type="region of interest" description="Disordered" evidence="1">
    <location>
        <begin position="20"/>
        <end position="42"/>
    </location>
</feature>
<dbReference type="InterPro" id="IPR001509">
    <property type="entry name" value="Epimerase_deHydtase"/>
</dbReference>
<keyword evidence="4" id="KW-1185">Reference proteome</keyword>
<evidence type="ECO:0000259" key="2">
    <source>
        <dbReference type="Pfam" id="PF01370"/>
    </source>
</evidence>
<dbReference type="EMBL" id="BAABHS010000006">
    <property type="protein sequence ID" value="GAA4957277.1"/>
    <property type="molecule type" value="Genomic_DNA"/>
</dbReference>
<evidence type="ECO:0000313" key="3">
    <source>
        <dbReference type="EMBL" id="GAA4957277.1"/>
    </source>
</evidence>
<reference evidence="4" key="1">
    <citation type="journal article" date="2019" name="Int. J. Syst. Evol. Microbiol.">
        <title>The Global Catalogue of Microorganisms (GCM) 10K type strain sequencing project: providing services to taxonomists for standard genome sequencing and annotation.</title>
        <authorList>
            <consortium name="The Broad Institute Genomics Platform"/>
            <consortium name="The Broad Institute Genome Sequencing Center for Infectious Disease"/>
            <person name="Wu L."/>
            <person name="Ma J."/>
        </authorList>
    </citation>
    <scope>NUCLEOTIDE SEQUENCE [LARGE SCALE GENOMIC DNA]</scope>
    <source>
        <strain evidence="4">JCM 17986</strain>
    </source>
</reference>
<dbReference type="InterPro" id="IPR050177">
    <property type="entry name" value="Lipid_A_modif_metabolic_enz"/>
</dbReference>
<evidence type="ECO:0000313" key="4">
    <source>
        <dbReference type="Proteomes" id="UP001500466"/>
    </source>
</evidence>
<evidence type="ECO:0000256" key="1">
    <source>
        <dbReference type="SAM" id="MobiDB-lite"/>
    </source>
</evidence>
<accession>A0ABP9H012</accession>
<name>A0ABP9H012_9ACTN</name>
<dbReference type="Pfam" id="PF01370">
    <property type="entry name" value="Epimerase"/>
    <property type="match status" value="1"/>
</dbReference>
<comment type="caution">
    <text evidence="3">The sequence shown here is derived from an EMBL/GenBank/DDBJ whole genome shotgun (WGS) entry which is preliminary data.</text>
</comment>
<dbReference type="InterPro" id="IPR036291">
    <property type="entry name" value="NAD(P)-bd_dom_sf"/>
</dbReference>
<feature type="domain" description="NAD-dependent epimerase/dehydratase" evidence="2">
    <location>
        <begin position="100"/>
        <end position="318"/>
    </location>
</feature>
<dbReference type="Gene3D" id="3.90.25.10">
    <property type="entry name" value="UDP-galactose 4-epimerase, domain 1"/>
    <property type="match status" value="1"/>
</dbReference>
<organism evidence="3 4">
    <name type="scientific">Yinghuangia aomiensis</name>
    <dbReference type="NCBI Taxonomy" id="676205"/>
    <lineage>
        <taxon>Bacteria</taxon>
        <taxon>Bacillati</taxon>
        <taxon>Actinomycetota</taxon>
        <taxon>Actinomycetes</taxon>
        <taxon>Kitasatosporales</taxon>
        <taxon>Streptomycetaceae</taxon>
        <taxon>Yinghuangia</taxon>
    </lineage>
</organism>
<dbReference type="Gene3D" id="3.40.50.720">
    <property type="entry name" value="NAD(P)-binding Rossmann-like Domain"/>
    <property type="match status" value="1"/>
</dbReference>
<proteinExistence type="predicted"/>
<dbReference type="PANTHER" id="PTHR43245">
    <property type="entry name" value="BIFUNCTIONAL POLYMYXIN RESISTANCE PROTEIN ARNA"/>
    <property type="match status" value="1"/>
</dbReference>